<accession>A0ACB0INQ5</accession>
<comment type="caution">
    <text evidence="1">The sequence shown here is derived from an EMBL/GenBank/DDBJ whole genome shotgun (WGS) entry which is preliminary data.</text>
</comment>
<evidence type="ECO:0000313" key="2">
    <source>
        <dbReference type="Proteomes" id="UP001177021"/>
    </source>
</evidence>
<sequence length="241" mass="26847">MLPAYGVKSVTIVGYGVLDAFHDSIRKDVTRQPLVVRIHYGEEFKVYESGIFRGPCGKEFIFNNGSTQLEVLSPQTLIDCDTLNNGCFGGDIRKAFLFATRSPGLLREDDYPYRAVKRPCMLPADGVKSVTIVGYGVLDAFHDSIRKAVTRQPLVVTIHYGEEFKVYESGIFRGPCGKGKHSLLLVGYGTTDQGEKYWILKNSWSRLWGVEGYVRMLNNETQSGLCGMNTRVAFPIPLGAF</sequence>
<keyword evidence="2" id="KW-1185">Reference proteome</keyword>
<gene>
    <name evidence="1" type="ORF">MILVUS5_LOCUS4626</name>
</gene>
<name>A0ACB0INQ5_TRIPR</name>
<dbReference type="Proteomes" id="UP001177021">
    <property type="component" value="Unassembled WGS sequence"/>
</dbReference>
<dbReference type="EMBL" id="CASHSV030000002">
    <property type="protein sequence ID" value="CAJ2633545.1"/>
    <property type="molecule type" value="Genomic_DNA"/>
</dbReference>
<organism evidence="1 2">
    <name type="scientific">Trifolium pratense</name>
    <name type="common">Red clover</name>
    <dbReference type="NCBI Taxonomy" id="57577"/>
    <lineage>
        <taxon>Eukaryota</taxon>
        <taxon>Viridiplantae</taxon>
        <taxon>Streptophyta</taxon>
        <taxon>Embryophyta</taxon>
        <taxon>Tracheophyta</taxon>
        <taxon>Spermatophyta</taxon>
        <taxon>Magnoliopsida</taxon>
        <taxon>eudicotyledons</taxon>
        <taxon>Gunneridae</taxon>
        <taxon>Pentapetalae</taxon>
        <taxon>rosids</taxon>
        <taxon>fabids</taxon>
        <taxon>Fabales</taxon>
        <taxon>Fabaceae</taxon>
        <taxon>Papilionoideae</taxon>
        <taxon>50 kb inversion clade</taxon>
        <taxon>NPAAA clade</taxon>
        <taxon>Hologalegina</taxon>
        <taxon>IRL clade</taxon>
        <taxon>Trifolieae</taxon>
        <taxon>Trifolium</taxon>
    </lineage>
</organism>
<proteinExistence type="predicted"/>
<protein>
    <submittedName>
        <fullName evidence="1">Uncharacterized protein</fullName>
    </submittedName>
</protein>
<reference evidence="1" key="1">
    <citation type="submission" date="2023-10" db="EMBL/GenBank/DDBJ databases">
        <authorList>
            <person name="Rodriguez Cubillos JULIANA M."/>
            <person name="De Vega J."/>
        </authorList>
    </citation>
    <scope>NUCLEOTIDE SEQUENCE</scope>
</reference>
<evidence type="ECO:0000313" key="1">
    <source>
        <dbReference type="EMBL" id="CAJ2633545.1"/>
    </source>
</evidence>